<dbReference type="RefSeq" id="WP_060918270.1">
    <property type="nucleotide sequence ID" value="NZ_CAUQTG010000040.1"/>
</dbReference>
<dbReference type="EMBL" id="LSDD01000117">
    <property type="protein sequence ID" value="KXB62986.1"/>
    <property type="molecule type" value="Genomic_DNA"/>
</dbReference>
<reference evidence="2" key="1">
    <citation type="submission" date="2016-01" db="EMBL/GenBank/DDBJ databases">
        <authorList>
            <person name="Mitreva M."/>
            <person name="Pepin K.H."/>
            <person name="Mihindukulasuriya K.A."/>
            <person name="Fulton R."/>
            <person name="Fronick C."/>
            <person name="O'Laughlin M."/>
            <person name="Miner T."/>
            <person name="Herter B."/>
            <person name="Rosa B.A."/>
            <person name="Cordes M."/>
            <person name="Tomlinson C."/>
            <person name="Wollam A."/>
            <person name="Palsikar V.B."/>
            <person name="Mardis E.R."/>
            <person name="Wilson R.K."/>
        </authorList>
    </citation>
    <scope>NUCLEOTIDE SEQUENCE [LARGE SCALE GENOMIC DNA]</scope>
    <source>
        <strain evidence="2">KA00185</strain>
    </source>
</reference>
<dbReference type="PATRIC" id="fig|157687.3.peg.1634"/>
<protein>
    <submittedName>
        <fullName evidence="1">Uncharacterized protein</fullName>
    </submittedName>
</protein>
<accession>A0A134A5L0</accession>
<gene>
    <name evidence="1" type="ORF">HMPREF3180_01643</name>
</gene>
<evidence type="ECO:0000313" key="1">
    <source>
        <dbReference type="EMBL" id="KXB62986.1"/>
    </source>
</evidence>
<organism evidence="1 2">
    <name type="scientific">Leptotrichia wadei</name>
    <dbReference type="NCBI Taxonomy" id="157687"/>
    <lineage>
        <taxon>Bacteria</taxon>
        <taxon>Fusobacteriati</taxon>
        <taxon>Fusobacteriota</taxon>
        <taxon>Fusobacteriia</taxon>
        <taxon>Fusobacteriales</taxon>
        <taxon>Leptotrichiaceae</taxon>
        <taxon>Leptotrichia</taxon>
    </lineage>
</organism>
<proteinExistence type="predicted"/>
<sequence>MRTIKEWNKIIENYFIENNIEYDRNYLFFFPKITFIKVFFDKNLIYDFNKDLRESIIVLFKKDNIEIFSCDVTLKIPSGIQLSNIGKMRKIIPREKVKVLKLVKKIMRYKLYFKLDNESKAFRIDIFFRFNKNWVVENINYLIENRLIDFKK</sequence>
<name>A0A134A5L0_9FUSO</name>
<dbReference type="AlphaFoldDB" id="A0A134A5L0"/>
<dbReference type="Proteomes" id="UP000070483">
    <property type="component" value="Unassembled WGS sequence"/>
</dbReference>
<keyword evidence="2" id="KW-1185">Reference proteome</keyword>
<dbReference type="OrthoDB" id="82102at2"/>
<evidence type="ECO:0000313" key="2">
    <source>
        <dbReference type="Proteomes" id="UP000070483"/>
    </source>
</evidence>
<dbReference type="STRING" id="157687.HMPREF3180_01643"/>
<comment type="caution">
    <text evidence="1">The sequence shown here is derived from an EMBL/GenBank/DDBJ whole genome shotgun (WGS) entry which is preliminary data.</text>
</comment>